<comment type="subcellular location">
    <subcellularLocation>
        <location evidence="1 10">Cytoplasm</location>
    </subcellularLocation>
</comment>
<comment type="subunit">
    <text evidence="10">Forms a cyclic heterotetrameric complex composed of two molecules of XerC and two molecules of XerD.</text>
</comment>
<evidence type="ECO:0000256" key="2">
    <source>
        <dbReference type="ARBA" id="ARBA00010450"/>
    </source>
</evidence>
<evidence type="ECO:0000256" key="4">
    <source>
        <dbReference type="ARBA" id="ARBA00022618"/>
    </source>
</evidence>
<dbReference type="InterPro" id="IPR011010">
    <property type="entry name" value="DNA_brk_join_enz"/>
</dbReference>
<evidence type="ECO:0000256" key="1">
    <source>
        <dbReference type="ARBA" id="ARBA00004496"/>
    </source>
</evidence>
<name>A0A098R0M9_9SPIO</name>
<keyword evidence="9 10" id="KW-0131">Cell cycle</keyword>
<dbReference type="STRING" id="1480694.DC28_02275"/>
<dbReference type="GO" id="GO:0005737">
    <property type="term" value="C:cytoplasm"/>
    <property type="evidence" value="ECO:0007669"/>
    <property type="project" value="UniProtKB-SubCell"/>
</dbReference>
<dbReference type="RefSeq" id="WP_037545312.1">
    <property type="nucleotide sequence ID" value="NZ_JNUP01000023.1"/>
</dbReference>
<keyword evidence="7 10" id="KW-0238">DNA-binding</keyword>
<evidence type="ECO:0000313" key="14">
    <source>
        <dbReference type="Proteomes" id="UP000029692"/>
    </source>
</evidence>
<feature type="active site" evidence="10">
    <location>
        <position position="246"/>
    </location>
</feature>
<keyword evidence="14" id="KW-1185">Reference proteome</keyword>
<evidence type="ECO:0000256" key="5">
    <source>
        <dbReference type="ARBA" id="ARBA00022829"/>
    </source>
</evidence>
<keyword evidence="3 10" id="KW-0963">Cytoplasm</keyword>
<keyword evidence="4 10" id="KW-0132">Cell division</keyword>
<comment type="similarity">
    <text evidence="10">Belongs to the 'phage' integrase family. XerC subfamily.</text>
</comment>
<dbReference type="InterPro" id="IPR013762">
    <property type="entry name" value="Integrase-like_cat_sf"/>
</dbReference>
<dbReference type="NCBIfam" id="TIGR02225">
    <property type="entry name" value="recomb_XerD"/>
    <property type="match status" value="1"/>
</dbReference>
<dbReference type="Gene3D" id="1.10.443.10">
    <property type="entry name" value="Intergrase catalytic core"/>
    <property type="match status" value="1"/>
</dbReference>
<dbReference type="InterPro" id="IPR023009">
    <property type="entry name" value="Tyrosine_recombinase_XerC/XerD"/>
</dbReference>
<keyword evidence="6 10" id="KW-0229">DNA integration</keyword>
<dbReference type="PANTHER" id="PTHR30349">
    <property type="entry name" value="PHAGE INTEGRASE-RELATED"/>
    <property type="match status" value="1"/>
</dbReference>
<organism evidence="13 14">
    <name type="scientific">Spirochaeta lutea</name>
    <dbReference type="NCBI Taxonomy" id="1480694"/>
    <lineage>
        <taxon>Bacteria</taxon>
        <taxon>Pseudomonadati</taxon>
        <taxon>Spirochaetota</taxon>
        <taxon>Spirochaetia</taxon>
        <taxon>Spirochaetales</taxon>
        <taxon>Spirochaetaceae</taxon>
        <taxon>Spirochaeta</taxon>
    </lineage>
</organism>
<evidence type="ECO:0000256" key="10">
    <source>
        <dbReference type="HAMAP-Rule" id="MF_01808"/>
    </source>
</evidence>
<dbReference type="Pfam" id="PF00589">
    <property type="entry name" value="Phage_integrase"/>
    <property type="match status" value="1"/>
</dbReference>
<comment type="function">
    <text evidence="10">Site-specific tyrosine recombinase, which acts by catalyzing the cutting and rejoining of the recombining DNA molecules. The XerC-XerD complex is essential to convert dimers of the bacterial chromosome into monomers to permit their segregation at cell division. It also contributes to the segregational stability of plasmids.</text>
</comment>
<dbReference type="EMBL" id="JNUP01000023">
    <property type="protein sequence ID" value="KGE73514.1"/>
    <property type="molecule type" value="Genomic_DNA"/>
</dbReference>
<evidence type="ECO:0000256" key="9">
    <source>
        <dbReference type="ARBA" id="ARBA00023306"/>
    </source>
</evidence>
<feature type="domain" description="Tyr recombinase" evidence="11">
    <location>
        <begin position="112"/>
        <end position="294"/>
    </location>
</feature>
<gene>
    <name evidence="10" type="primary">xerC</name>
    <name evidence="13" type="ORF">DC28_02275</name>
</gene>
<dbReference type="Pfam" id="PF02899">
    <property type="entry name" value="Phage_int_SAM_1"/>
    <property type="match status" value="1"/>
</dbReference>
<evidence type="ECO:0000313" key="13">
    <source>
        <dbReference type="EMBL" id="KGE73514.1"/>
    </source>
</evidence>
<dbReference type="InterPro" id="IPR004107">
    <property type="entry name" value="Integrase_SAM-like_N"/>
</dbReference>
<evidence type="ECO:0000256" key="3">
    <source>
        <dbReference type="ARBA" id="ARBA00022490"/>
    </source>
</evidence>
<dbReference type="OrthoDB" id="341301at2"/>
<dbReference type="InterPro" id="IPR044068">
    <property type="entry name" value="CB"/>
</dbReference>
<dbReference type="GO" id="GO:0051301">
    <property type="term" value="P:cell division"/>
    <property type="evidence" value="ECO:0007669"/>
    <property type="project" value="UniProtKB-KW"/>
</dbReference>
<feature type="active site" evidence="10">
    <location>
        <position position="152"/>
    </location>
</feature>
<dbReference type="CDD" id="cd00798">
    <property type="entry name" value="INT_XerDC_C"/>
    <property type="match status" value="1"/>
</dbReference>
<dbReference type="InterPro" id="IPR050090">
    <property type="entry name" value="Tyrosine_recombinase_XerCD"/>
</dbReference>
<dbReference type="HAMAP" id="MF_01808">
    <property type="entry name" value="Recomb_XerC_XerD"/>
    <property type="match status" value="1"/>
</dbReference>
<dbReference type="GO" id="GO:0007059">
    <property type="term" value="P:chromosome segregation"/>
    <property type="evidence" value="ECO:0007669"/>
    <property type="project" value="UniProtKB-UniRule"/>
</dbReference>
<evidence type="ECO:0000256" key="6">
    <source>
        <dbReference type="ARBA" id="ARBA00022908"/>
    </source>
</evidence>
<evidence type="ECO:0000256" key="7">
    <source>
        <dbReference type="ARBA" id="ARBA00023125"/>
    </source>
</evidence>
<dbReference type="GO" id="GO:0006313">
    <property type="term" value="P:DNA transposition"/>
    <property type="evidence" value="ECO:0007669"/>
    <property type="project" value="UniProtKB-UniRule"/>
</dbReference>
<feature type="active site" evidence="10">
    <location>
        <position position="176"/>
    </location>
</feature>
<dbReference type="Proteomes" id="UP000029692">
    <property type="component" value="Unassembled WGS sequence"/>
</dbReference>
<accession>A0A098R0M9</accession>
<dbReference type="Gene3D" id="1.10.150.130">
    <property type="match status" value="1"/>
</dbReference>
<feature type="active site" evidence="10">
    <location>
        <position position="272"/>
    </location>
</feature>
<comment type="caution">
    <text evidence="13">The sequence shown here is derived from an EMBL/GenBank/DDBJ whole genome shotgun (WGS) entry which is preliminary data.</text>
</comment>
<dbReference type="eggNOG" id="COG4974">
    <property type="taxonomic scope" value="Bacteria"/>
</dbReference>
<dbReference type="InterPro" id="IPR010998">
    <property type="entry name" value="Integrase_recombinase_N"/>
</dbReference>
<evidence type="ECO:0000259" key="11">
    <source>
        <dbReference type="PROSITE" id="PS51898"/>
    </source>
</evidence>
<dbReference type="AlphaFoldDB" id="A0A098R0M9"/>
<keyword evidence="8 10" id="KW-0233">DNA recombination</keyword>
<dbReference type="InterPro" id="IPR011932">
    <property type="entry name" value="Recomb_XerD"/>
</dbReference>
<dbReference type="PANTHER" id="PTHR30349:SF81">
    <property type="entry name" value="TYROSINE RECOMBINASE XERC"/>
    <property type="match status" value="1"/>
</dbReference>
<dbReference type="NCBIfam" id="NF001399">
    <property type="entry name" value="PRK00283.1"/>
    <property type="match status" value="1"/>
</dbReference>
<comment type="similarity">
    <text evidence="2">Belongs to the 'phage' integrase family. XerD subfamily.</text>
</comment>
<feature type="active site" evidence="10">
    <location>
        <position position="249"/>
    </location>
</feature>
<sequence length="300" mass="34708">MVAISSDRRILLQFEAYLLAELQLARRTVRTYMREVSDFFRFLHETQCELKDVQVQTIQQYISVRGETRSLDSRTIAKVVSSLRSLFQYCMLEGIVHENPANNLELPRMPQRLPGVLRVEEIELILEQIDTTTPNGLRDRALFELIYSCGLRISEAVDLTMERVFLDEQVVRVTGKGDKERLVPLGEEARYWLEQYLTDGRPALLRSGALNPFVFLNHHGRGLSRKGMWKRFKEFTERAGVQAKVHTLRHSFATHLLEGGADLRAVQELLGHADISTTQIYTHIDRDELQVYHKDHHPRG</sequence>
<proteinExistence type="inferred from homology"/>
<reference evidence="13 14" key="1">
    <citation type="submission" date="2014-05" db="EMBL/GenBank/DDBJ databases">
        <title>De novo Genome Sequence of Spirocheata sp.</title>
        <authorList>
            <person name="Shivani Y."/>
            <person name="Subhash Y."/>
            <person name="Tushar L."/>
            <person name="Sasikala C."/>
            <person name="Ramana C.V."/>
        </authorList>
    </citation>
    <scope>NUCLEOTIDE SEQUENCE [LARGE SCALE GENOMIC DNA]</scope>
    <source>
        <strain evidence="13 14">JC230</strain>
    </source>
</reference>
<feature type="active site" description="O-(3'-phospho-DNA)-tyrosine intermediate" evidence="10">
    <location>
        <position position="281"/>
    </location>
</feature>
<feature type="domain" description="Core-binding (CB)" evidence="12">
    <location>
        <begin position="5"/>
        <end position="91"/>
    </location>
</feature>
<dbReference type="PROSITE" id="PS51900">
    <property type="entry name" value="CB"/>
    <property type="match status" value="1"/>
</dbReference>
<dbReference type="InterPro" id="IPR002104">
    <property type="entry name" value="Integrase_catalytic"/>
</dbReference>
<evidence type="ECO:0000256" key="8">
    <source>
        <dbReference type="ARBA" id="ARBA00023172"/>
    </source>
</evidence>
<dbReference type="SUPFAM" id="SSF56349">
    <property type="entry name" value="DNA breaking-rejoining enzymes"/>
    <property type="match status" value="1"/>
</dbReference>
<evidence type="ECO:0000259" key="12">
    <source>
        <dbReference type="PROSITE" id="PS51900"/>
    </source>
</evidence>
<dbReference type="GO" id="GO:0009037">
    <property type="term" value="F:tyrosine-based site-specific recombinase activity"/>
    <property type="evidence" value="ECO:0007669"/>
    <property type="project" value="UniProtKB-UniRule"/>
</dbReference>
<dbReference type="GO" id="GO:0003677">
    <property type="term" value="F:DNA binding"/>
    <property type="evidence" value="ECO:0007669"/>
    <property type="project" value="UniProtKB-UniRule"/>
</dbReference>
<protein>
    <recommendedName>
        <fullName evidence="10">Tyrosine recombinase XerC</fullName>
    </recommendedName>
</protein>
<keyword evidence="5 10" id="KW-0159">Chromosome partition</keyword>
<dbReference type="PROSITE" id="PS51898">
    <property type="entry name" value="TYR_RECOMBINASE"/>
    <property type="match status" value="1"/>
</dbReference>